<dbReference type="EMBL" id="CM047749">
    <property type="protein sequence ID" value="KAJ0010392.1"/>
    <property type="molecule type" value="Genomic_DNA"/>
</dbReference>
<organism evidence="1 2">
    <name type="scientific">Pistacia integerrima</name>
    <dbReference type="NCBI Taxonomy" id="434235"/>
    <lineage>
        <taxon>Eukaryota</taxon>
        <taxon>Viridiplantae</taxon>
        <taxon>Streptophyta</taxon>
        <taxon>Embryophyta</taxon>
        <taxon>Tracheophyta</taxon>
        <taxon>Spermatophyta</taxon>
        <taxon>Magnoliopsida</taxon>
        <taxon>eudicotyledons</taxon>
        <taxon>Gunneridae</taxon>
        <taxon>Pentapetalae</taxon>
        <taxon>rosids</taxon>
        <taxon>malvids</taxon>
        <taxon>Sapindales</taxon>
        <taxon>Anacardiaceae</taxon>
        <taxon>Pistacia</taxon>
    </lineage>
</organism>
<comment type="caution">
    <text evidence="1">The sequence shown here is derived from an EMBL/GenBank/DDBJ whole genome shotgun (WGS) entry which is preliminary data.</text>
</comment>
<evidence type="ECO:0000313" key="1">
    <source>
        <dbReference type="EMBL" id="KAJ0010392.1"/>
    </source>
</evidence>
<evidence type="ECO:0000313" key="2">
    <source>
        <dbReference type="Proteomes" id="UP001163603"/>
    </source>
</evidence>
<dbReference type="Proteomes" id="UP001163603">
    <property type="component" value="Chromosome 14"/>
</dbReference>
<sequence>MKLLKVCPLFKHCNVKTIISTVQSHSYKVFSSTPRSNPTRQPQILSPNAPTENPVDITHEQLVNYIHSSQWHSIKHLAPKLTPALITTTLLSLHKTPDLALQFITHIDFSRVLDIKTRCLAVAIVSWLPSPKPTLQLLKETLLSGITSTNVLFDELALARDELSTESSIVFDLLISACCEMKRGDDAVNIGFNPTRLTYNALIQGLCKNQEGKLAEELLREMVSNGINPDDSTYFSLIEAIGNVGSVAETSDS</sequence>
<keyword evidence="2" id="KW-1185">Reference proteome</keyword>
<name>A0ACC0X6D2_9ROSI</name>
<protein>
    <submittedName>
        <fullName evidence="1">Uncharacterized protein</fullName>
    </submittedName>
</protein>
<reference evidence="2" key="1">
    <citation type="journal article" date="2023" name="G3 (Bethesda)">
        <title>Genome assembly and association tests identify interacting loci associated with vigor, precocity, and sex in interspecific pistachio rootstocks.</title>
        <authorList>
            <person name="Palmer W."/>
            <person name="Jacygrad E."/>
            <person name="Sagayaradj S."/>
            <person name="Cavanaugh K."/>
            <person name="Han R."/>
            <person name="Bertier L."/>
            <person name="Beede B."/>
            <person name="Kafkas S."/>
            <person name="Golino D."/>
            <person name="Preece J."/>
            <person name="Michelmore R."/>
        </authorList>
    </citation>
    <scope>NUCLEOTIDE SEQUENCE [LARGE SCALE GENOMIC DNA]</scope>
</reference>
<accession>A0ACC0X6D2</accession>
<gene>
    <name evidence="1" type="ORF">Pint_34534</name>
</gene>
<proteinExistence type="predicted"/>